<sequence length="226" mass="24521">MRPIFLAGCAALAVLAAPISLNAQTESSTVTTAGGRTYTLTPEQQTLFNGWTADQRASYEGWPYEAREYYWSLTGDQPMAWWALTDPQRLSFVSWPLEYRTYYLSLPAERQKGYWALSDSQRGMVYKMSPEQQEKAWAAVAAQMAGQTPATPADQANPPGLGTPTTGVPDPQAAAQAVPPAMPADASYQGGPYKGALTPPPVTAMNKDYPVCTSKLQDSCRNRGGK</sequence>
<comment type="caution">
    <text evidence="3">The sequence shown here is derived from an EMBL/GenBank/DDBJ whole genome shotgun (WGS) entry which is preliminary data.</text>
</comment>
<dbReference type="EMBL" id="JBBHJY010000002">
    <property type="protein sequence ID" value="MEJ6009694.1"/>
    <property type="molecule type" value="Genomic_DNA"/>
</dbReference>
<feature type="signal peptide" evidence="2">
    <location>
        <begin position="1"/>
        <end position="23"/>
    </location>
</feature>
<proteinExistence type="predicted"/>
<dbReference type="RefSeq" id="WP_339965897.1">
    <property type="nucleotide sequence ID" value="NZ_JBBHJY010000002.1"/>
</dbReference>
<feature type="compositionally biased region" description="Low complexity" evidence="1">
    <location>
        <begin position="158"/>
        <end position="186"/>
    </location>
</feature>
<evidence type="ECO:0000256" key="1">
    <source>
        <dbReference type="SAM" id="MobiDB-lite"/>
    </source>
</evidence>
<feature type="chain" id="PRO_5047024568" evidence="2">
    <location>
        <begin position="24"/>
        <end position="226"/>
    </location>
</feature>
<reference evidence="3 4" key="1">
    <citation type="submission" date="2024-03" db="EMBL/GenBank/DDBJ databases">
        <authorList>
            <person name="Jo J.-H."/>
        </authorList>
    </citation>
    <scope>NUCLEOTIDE SEQUENCE [LARGE SCALE GENOMIC DNA]</scope>
    <source>
        <strain evidence="3 4">AS3R-12</strain>
    </source>
</reference>
<keyword evidence="4" id="KW-1185">Reference proteome</keyword>
<keyword evidence="2" id="KW-0732">Signal</keyword>
<organism evidence="3 4">
    <name type="scientific">Novosphingobium aquae</name>
    <dbReference type="NCBI Taxonomy" id="3133435"/>
    <lineage>
        <taxon>Bacteria</taxon>
        <taxon>Pseudomonadati</taxon>
        <taxon>Pseudomonadota</taxon>
        <taxon>Alphaproteobacteria</taxon>
        <taxon>Sphingomonadales</taxon>
        <taxon>Sphingomonadaceae</taxon>
        <taxon>Novosphingobium</taxon>
    </lineage>
</organism>
<evidence type="ECO:0000313" key="4">
    <source>
        <dbReference type="Proteomes" id="UP001379235"/>
    </source>
</evidence>
<feature type="region of interest" description="Disordered" evidence="1">
    <location>
        <begin position="145"/>
        <end position="208"/>
    </location>
</feature>
<accession>A0ABU8S6V1</accession>
<gene>
    <name evidence="3" type="ORF">WG900_07160</name>
</gene>
<name>A0ABU8S6V1_9SPHN</name>
<dbReference type="Proteomes" id="UP001379235">
    <property type="component" value="Unassembled WGS sequence"/>
</dbReference>
<evidence type="ECO:0000313" key="3">
    <source>
        <dbReference type="EMBL" id="MEJ6009694.1"/>
    </source>
</evidence>
<evidence type="ECO:0000256" key="2">
    <source>
        <dbReference type="SAM" id="SignalP"/>
    </source>
</evidence>
<protein>
    <submittedName>
        <fullName evidence="3">Uncharacterized protein</fullName>
    </submittedName>
</protein>